<evidence type="ECO:0000256" key="1">
    <source>
        <dbReference type="ARBA" id="ARBA00004162"/>
    </source>
</evidence>
<dbReference type="Pfam" id="PF02472">
    <property type="entry name" value="ExbD"/>
    <property type="match status" value="1"/>
</dbReference>
<dbReference type="EMBL" id="CP036281">
    <property type="protein sequence ID" value="QDU78845.1"/>
    <property type="molecule type" value="Genomic_DNA"/>
</dbReference>
<comment type="similarity">
    <text evidence="2 7">Belongs to the ExbD/TolR family.</text>
</comment>
<dbReference type="RefSeq" id="WP_144992897.1">
    <property type="nucleotide sequence ID" value="NZ_CP036281.1"/>
</dbReference>
<evidence type="ECO:0000256" key="8">
    <source>
        <dbReference type="SAM" id="Phobius"/>
    </source>
</evidence>
<dbReference type="GO" id="GO:0015031">
    <property type="term" value="P:protein transport"/>
    <property type="evidence" value="ECO:0007669"/>
    <property type="project" value="UniProtKB-KW"/>
</dbReference>
<reference evidence="9 10" key="1">
    <citation type="submission" date="2019-02" db="EMBL/GenBank/DDBJ databases">
        <title>Deep-cultivation of Planctomycetes and their phenomic and genomic characterization uncovers novel biology.</title>
        <authorList>
            <person name="Wiegand S."/>
            <person name="Jogler M."/>
            <person name="Boedeker C."/>
            <person name="Pinto D."/>
            <person name="Vollmers J."/>
            <person name="Rivas-Marin E."/>
            <person name="Kohn T."/>
            <person name="Peeters S.H."/>
            <person name="Heuer A."/>
            <person name="Rast P."/>
            <person name="Oberbeckmann S."/>
            <person name="Bunk B."/>
            <person name="Jeske O."/>
            <person name="Meyerdierks A."/>
            <person name="Storesund J.E."/>
            <person name="Kallscheuer N."/>
            <person name="Luecker S."/>
            <person name="Lage O.M."/>
            <person name="Pohl T."/>
            <person name="Merkel B.J."/>
            <person name="Hornburger P."/>
            <person name="Mueller R.-W."/>
            <person name="Bruemmer F."/>
            <person name="Labrenz M."/>
            <person name="Spormann A.M."/>
            <person name="Op den Camp H."/>
            <person name="Overmann J."/>
            <person name="Amann R."/>
            <person name="Jetten M.S.M."/>
            <person name="Mascher T."/>
            <person name="Medema M.H."/>
            <person name="Devos D.P."/>
            <person name="Kaster A.-K."/>
            <person name="Ovreas L."/>
            <person name="Rohde M."/>
            <person name="Galperin M.Y."/>
            <person name="Jogler C."/>
        </authorList>
    </citation>
    <scope>NUCLEOTIDE SEQUENCE [LARGE SCALE GENOMIC DNA]</scope>
    <source>
        <strain evidence="9 10">Pla110</strain>
    </source>
</reference>
<evidence type="ECO:0000313" key="9">
    <source>
        <dbReference type="EMBL" id="QDU78845.1"/>
    </source>
</evidence>
<keyword evidence="5 8" id="KW-1133">Transmembrane helix</keyword>
<dbReference type="Proteomes" id="UP000317178">
    <property type="component" value="Chromosome"/>
</dbReference>
<dbReference type="PANTHER" id="PTHR30558:SF3">
    <property type="entry name" value="BIOPOLYMER TRANSPORT PROTEIN EXBD-RELATED"/>
    <property type="match status" value="1"/>
</dbReference>
<name>A0A518CHZ0_9PLAN</name>
<evidence type="ECO:0000313" key="10">
    <source>
        <dbReference type="Proteomes" id="UP000317178"/>
    </source>
</evidence>
<keyword evidence="4 7" id="KW-0812">Transmembrane</keyword>
<evidence type="ECO:0000256" key="6">
    <source>
        <dbReference type="ARBA" id="ARBA00023136"/>
    </source>
</evidence>
<dbReference type="AlphaFoldDB" id="A0A518CHZ0"/>
<organism evidence="9 10">
    <name type="scientific">Polystyrenella longa</name>
    <dbReference type="NCBI Taxonomy" id="2528007"/>
    <lineage>
        <taxon>Bacteria</taxon>
        <taxon>Pseudomonadati</taxon>
        <taxon>Planctomycetota</taxon>
        <taxon>Planctomycetia</taxon>
        <taxon>Planctomycetales</taxon>
        <taxon>Planctomycetaceae</taxon>
        <taxon>Polystyrenella</taxon>
    </lineage>
</organism>
<evidence type="ECO:0000256" key="5">
    <source>
        <dbReference type="ARBA" id="ARBA00022989"/>
    </source>
</evidence>
<accession>A0A518CHZ0</accession>
<keyword evidence="10" id="KW-1185">Reference proteome</keyword>
<evidence type="ECO:0000256" key="4">
    <source>
        <dbReference type="ARBA" id="ARBA00022692"/>
    </source>
</evidence>
<proteinExistence type="inferred from homology"/>
<dbReference type="PANTHER" id="PTHR30558">
    <property type="entry name" value="EXBD MEMBRANE COMPONENT OF PMF-DRIVEN MACROMOLECULE IMPORT SYSTEM"/>
    <property type="match status" value="1"/>
</dbReference>
<dbReference type="KEGG" id="plon:Pla110_05490"/>
<gene>
    <name evidence="9" type="ORF">Pla110_05490</name>
</gene>
<feature type="transmembrane region" description="Helical" evidence="8">
    <location>
        <begin position="12"/>
        <end position="31"/>
    </location>
</feature>
<evidence type="ECO:0000256" key="7">
    <source>
        <dbReference type="RuleBase" id="RU003879"/>
    </source>
</evidence>
<comment type="subcellular location">
    <subcellularLocation>
        <location evidence="1">Cell membrane</location>
        <topology evidence="1">Single-pass membrane protein</topology>
    </subcellularLocation>
    <subcellularLocation>
        <location evidence="7">Cell membrane</location>
        <topology evidence="7">Single-pass type II membrane protein</topology>
    </subcellularLocation>
</comment>
<evidence type="ECO:0000256" key="2">
    <source>
        <dbReference type="ARBA" id="ARBA00005811"/>
    </source>
</evidence>
<evidence type="ECO:0000256" key="3">
    <source>
        <dbReference type="ARBA" id="ARBA00022475"/>
    </source>
</evidence>
<keyword evidence="3" id="KW-1003">Cell membrane</keyword>
<dbReference type="GO" id="GO:0005886">
    <property type="term" value="C:plasma membrane"/>
    <property type="evidence" value="ECO:0007669"/>
    <property type="project" value="UniProtKB-SubCell"/>
</dbReference>
<protein>
    <submittedName>
        <fullName evidence="9">Biopolymer transport protein ExbD</fullName>
    </submittedName>
</protein>
<dbReference type="Gene3D" id="3.30.420.270">
    <property type="match status" value="1"/>
</dbReference>
<keyword evidence="7" id="KW-0813">Transport</keyword>
<keyword evidence="6 8" id="KW-0472">Membrane</keyword>
<dbReference type="OrthoDB" id="9793581at2"/>
<sequence>MPLKTEQVEEPSLNLTPMIDIVFLLIIFFMVGTQFTEQERLFELNMPQVSAAPPLTSLPDDMVINIHQDGRMIISGVEYSLPDLEQKLKEARLNYDDQGVVIRHDADGIHQNLMHVLSACHSAQIRNISIAGQLQGEKDR</sequence>
<dbReference type="GO" id="GO:0022857">
    <property type="term" value="F:transmembrane transporter activity"/>
    <property type="evidence" value="ECO:0007669"/>
    <property type="project" value="InterPro"/>
</dbReference>
<dbReference type="InterPro" id="IPR003400">
    <property type="entry name" value="ExbD"/>
</dbReference>
<keyword evidence="7" id="KW-0653">Protein transport</keyword>